<dbReference type="AlphaFoldDB" id="A0AA35K2X9"/>
<gene>
    <name evidence="1" type="ORF">PODLI_1B036615</name>
</gene>
<protein>
    <submittedName>
        <fullName evidence="1">Uncharacterized protein</fullName>
    </submittedName>
</protein>
<name>A0AA35K2X9_9SAUR</name>
<keyword evidence="2" id="KW-1185">Reference proteome</keyword>
<dbReference type="Proteomes" id="UP001178461">
    <property type="component" value="Chromosome 3"/>
</dbReference>
<reference evidence="1" key="1">
    <citation type="submission" date="2022-12" db="EMBL/GenBank/DDBJ databases">
        <authorList>
            <person name="Alioto T."/>
            <person name="Alioto T."/>
            <person name="Gomez Garrido J."/>
        </authorList>
    </citation>
    <scope>NUCLEOTIDE SEQUENCE</scope>
</reference>
<sequence length="98" mass="11169">MESWRAGCIFEDVKEPGLILLKINSCQDNLQLQRTVDLSYQVRMSPPPLKVIVKFLSQRKKAVNCIFNLLFVDFGVLRSSKNVMEASQSSREANFCEA</sequence>
<evidence type="ECO:0000313" key="1">
    <source>
        <dbReference type="EMBL" id="CAI5769754.1"/>
    </source>
</evidence>
<dbReference type="EMBL" id="OX395128">
    <property type="protein sequence ID" value="CAI5769754.1"/>
    <property type="molecule type" value="Genomic_DNA"/>
</dbReference>
<organism evidence="1 2">
    <name type="scientific">Podarcis lilfordi</name>
    <name type="common">Lilford's wall lizard</name>
    <dbReference type="NCBI Taxonomy" id="74358"/>
    <lineage>
        <taxon>Eukaryota</taxon>
        <taxon>Metazoa</taxon>
        <taxon>Chordata</taxon>
        <taxon>Craniata</taxon>
        <taxon>Vertebrata</taxon>
        <taxon>Euteleostomi</taxon>
        <taxon>Lepidosauria</taxon>
        <taxon>Squamata</taxon>
        <taxon>Bifurcata</taxon>
        <taxon>Unidentata</taxon>
        <taxon>Episquamata</taxon>
        <taxon>Laterata</taxon>
        <taxon>Lacertibaenia</taxon>
        <taxon>Lacertidae</taxon>
        <taxon>Podarcis</taxon>
    </lineage>
</organism>
<evidence type="ECO:0000313" key="2">
    <source>
        <dbReference type="Proteomes" id="UP001178461"/>
    </source>
</evidence>
<accession>A0AA35K2X9</accession>
<proteinExistence type="predicted"/>